<name>A0A1I0K9E7_9FIRM</name>
<dbReference type="InterPro" id="IPR018356">
    <property type="entry name" value="Tscrpt_reg_HTH_DeoR_CS"/>
</dbReference>
<evidence type="ECO:0000256" key="3">
    <source>
        <dbReference type="ARBA" id="ARBA00023163"/>
    </source>
</evidence>
<evidence type="ECO:0000313" key="5">
    <source>
        <dbReference type="EMBL" id="SEU20547.1"/>
    </source>
</evidence>
<dbReference type="InterPro" id="IPR036388">
    <property type="entry name" value="WH-like_DNA-bd_sf"/>
</dbReference>
<dbReference type="STRING" id="460384.SAMN05216313_1555"/>
<keyword evidence="1" id="KW-0805">Transcription regulation</keyword>
<gene>
    <name evidence="5" type="ORF">SAMN05216313_1555</name>
</gene>
<dbReference type="SMART" id="SM00420">
    <property type="entry name" value="HTH_DEOR"/>
    <property type="match status" value="1"/>
</dbReference>
<keyword evidence="3" id="KW-0804">Transcription</keyword>
<dbReference type="GO" id="GO:0003700">
    <property type="term" value="F:DNA-binding transcription factor activity"/>
    <property type="evidence" value="ECO:0007669"/>
    <property type="project" value="InterPro"/>
</dbReference>
<dbReference type="PROSITE" id="PS00894">
    <property type="entry name" value="HTH_DEOR_1"/>
    <property type="match status" value="1"/>
</dbReference>
<evidence type="ECO:0000256" key="1">
    <source>
        <dbReference type="ARBA" id="ARBA00023015"/>
    </source>
</evidence>
<feature type="domain" description="HTH deoR-type" evidence="4">
    <location>
        <begin position="3"/>
        <end position="58"/>
    </location>
</feature>
<dbReference type="RefSeq" id="WP_092371733.1">
    <property type="nucleotide sequence ID" value="NZ_FOIM01000055.1"/>
</dbReference>
<dbReference type="SUPFAM" id="SSF100950">
    <property type="entry name" value="NagB/RpiA/CoA transferase-like"/>
    <property type="match status" value="1"/>
</dbReference>
<dbReference type="PANTHER" id="PTHR30363">
    <property type="entry name" value="HTH-TYPE TRANSCRIPTIONAL REGULATOR SRLR-RELATED"/>
    <property type="match status" value="1"/>
</dbReference>
<sequence>MFAAERLKIIRQYLQANGQLEVTSISTMLGVSEVTIRRDLERLEQENFLIRTHGGALLNTDSAEAPLPPVQDAPSPYGREIVQTVLSLLQPGDVIMLSSGPLAGPIARELENTGFSLTVLTNDLAAAQALNSAAQIRTVLLGGQLDIGTGAVYGALTLANMERFYVNKFFFECDALSPNLTITVSSTEKAEFIQGALSIAEEKIMLCPSDRLGKAAFYRVGDLSLVNAVVTDSAVSDSYKKAVFERNLRLYTSIDLYEFRHTRDKLTQGG</sequence>
<evidence type="ECO:0000313" key="6">
    <source>
        <dbReference type="Proteomes" id="UP000198508"/>
    </source>
</evidence>
<dbReference type="InterPro" id="IPR050313">
    <property type="entry name" value="Carb_Metab_HTH_regulators"/>
</dbReference>
<dbReference type="PROSITE" id="PS51000">
    <property type="entry name" value="HTH_DEOR_2"/>
    <property type="match status" value="1"/>
</dbReference>
<dbReference type="Pfam" id="PF00455">
    <property type="entry name" value="DeoRC"/>
    <property type="match status" value="1"/>
</dbReference>
<reference evidence="6" key="1">
    <citation type="submission" date="2016-10" db="EMBL/GenBank/DDBJ databases">
        <authorList>
            <person name="Varghese N."/>
            <person name="Submissions S."/>
        </authorList>
    </citation>
    <scope>NUCLEOTIDE SEQUENCE [LARGE SCALE GENOMIC DNA]</scope>
    <source>
        <strain evidence="6">NLAE-zl-G277</strain>
    </source>
</reference>
<dbReference type="InterPro" id="IPR014036">
    <property type="entry name" value="DeoR-like_C"/>
</dbReference>
<dbReference type="InterPro" id="IPR001034">
    <property type="entry name" value="DeoR_HTH"/>
</dbReference>
<dbReference type="Pfam" id="PF08220">
    <property type="entry name" value="HTH_DeoR"/>
    <property type="match status" value="1"/>
</dbReference>
<dbReference type="PRINTS" id="PR00037">
    <property type="entry name" value="HTHLACR"/>
</dbReference>
<evidence type="ECO:0000259" key="4">
    <source>
        <dbReference type="PROSITE" id="PS51000"/>
    </source>
</evidence>
<dbReference type="SUPFAM" id="SSF46785">
    <property type="entry name" value="Winged helix' DNA-binding domain"/>
    <property type="match status" value="1"/>
</dbReference>
<dbReference type="PANTHER" id="PTHR30363:SF44">
    <property type="entry name" value="AGA OPERON TRANSCRIPTIONAL REPRESSOR-RELATED"/>
    <property type="match status" value="1"/>
</dbReference>
<proteinExistence type="predicted"/>
<dbReference type="GO" id="GO:0003677">
    <property type="term" value="F:DNA binding"/>
    <property type="evidence" value="ECO:0007669"/>
    <property type="project" value="UniProtKB-KW"/>
</dbReference>
<dbReference type="InterPro" id="IPR036390">
    <property type="entry name" value="WH_DNA-bd_sf"/>
</dbReference>
<accession>A0A1I0K9E7</accession>
<organism evidence="5 6">
    <name type="scientific">Enterocloster lavalensis</name>
    <dbReference type="NCBI Taxonomy" id="460384"/>
    <lineage>
        <taxon>Bacteria</taxon>
        <taxon>Bacillati</taxon>
        <taxon>Bacillota</taxon>
        <taxon>Clostridia</taxon>
        <taxon>Lachnospirales</taxon>
        <taxon>Lachnospiraceae</taxon>
        <taxon>Enterocloster</taxon>
    </lineage>
</organism>
<evidence type="ECO:0000256" key="2">
    <source>
        <dbReference type="ARBA" id="ARBA00023125"/>
    </source>
</evidence>
<dbReference type="SMART" id="SM01134">
    <property type="entry name" value="DeoRC"/>
    <property type="match status" value="1"/>
</dbReference>
<keyword evidence="2" id="KW-0238">DNA-binding</keyword>
<protein>
    <submittedName>
        <fullName evidence="5">Transcriptional regulator, DeoR family</fullName>
    </submittedName>
</protein>
<dbReference type="Proteomes" id="UP000198508">
    <property type="component" value="Unassembled WGS sequence"/>
</dbReference>
<dbReference type="AlphaFoldDB" id="A0A1I0K9E7"/>
<dbReference type="Gene3D" id="1.10.10.10">
    <property type="entry name" value="Winged helix-like DNA-binding domain superfamily/Winged helix DNA-binding domain"/>
    <property type="match status" value="1"/>
</dbReference>
<dbReference type="InterPro" id="IPR037171">
    <property type="entry name" value="NagB/RpiA_transferase-like"/>
</dbReference>
<keyword evidence="6" id="KW-1185">Reference proteome</keyword>
<dbReference type="EMBL" id="FOIM01000055">
    <property type="protein sequence ID" value="SEU20547.1"/>
    <property type="molecule type" value="Genomic_DNA"/>
</dbReference>
<dbReference type="GeneID" id="93281396"/>